<dbReference type="Pfam" id="PF02771">
    <property type="entry name" value="Acyl-CoA_dh_N"/>
    <property type="match status" value="1"/>
</dbReference>
<gene>
    <name evidence="10" type="ORF">NCTC10994_02418</name>
</gene>
<name>A0A2X4U003_9NOCA</name>
<organism evidence="10 11">
    <name type="scientific">Rhodococcus coprophilus</name>
    <dbReference type="NCBI Taxonomy" id="38310"/>
    <lineage>
        <taxon>Bacteria</taxon>
        <taxon>Bacillati</taxon>
        <taxon>Actinomycetota</taxon>
        <taxon>Actinomycetes</taxon>
        <taxon>Mycobacteriales</taxon>
        <taxon>Nocardiaceae</taxon>
        <taxon>Rhodococcus</taxon>
    </lineage>
</organism>
<dbReference type="EC" id="1.3.8.1" evidence="10"/>
<dbReference type="EMBL" id="LS483468">
    <property type="protein sequence ID" value="SQI33096.1"/>
    <property type="molecule type" value="Genomic_DNA"/>
</dbReference>
<protein>
    <submittedName>
        <fullName evidence="10">Acyl-CoA dehydrogenase</fullName>
        <ecNumber evidence="10">1.3.8.1</ecNumber>
    </submittedName>
</protein>
<keyword evidence="5 6" id="KW-0560">Oxidoreductase</keyword>
<dbReference type="Pfam" id="PF02770">
    <property type="entry name" value="Acyl-CoA_dh_M"/>
    <property type="match status" value="1"/>
</dbReference>
<dbReference type="Gene3D" id="1.10.540.10">
    <property type="entry name" value="Acyl-CoA dehydrogenase/oxidase, N-terminal domain"/>
    <property type="match status" value="1"/>
</dbReference>
<feature type="domain" description="Acyl-CoA dehydrogenase/oxidase C-terminal" evidence="7">
    <location>
        <begin position="251"/>
        <end position="425"/>
    </location>
</feature>
<dbReference type="InterPro" id="IPR037069">
    <property type="entry name" value="AcylCoA_DH/ox_N_sf"/>
</dbReference>
<sequence length="428" mass="46526">MIRTIYRELVVARCGGEDMELAWSDADAAFRDEVRAFLDEKLTPELRRAGRLATSVYSDHKASMEWQRILHERGWAAPAWPVEYGGCDWTQTQHYIFGRESILAGAPSLSPMGIRMVAHAIVAYGTQEQKDFFLPGILTGDVFFCQGYSEPESGSDLASLSMSAVDDGYDLVVTGSKIWTTHATEANWMFALVRTSKTGRKQQGITFLLIDMTSPGIEIRPLVMTSGEEVQNQVFFDGVRVPKKNVLGEIDQGWTVAKYLLVFERGGAAAAPALQVLAERIAVAAAGQPGPDGRPLVDDPAFAAKLADARIRTDVLEILEYRTLAELSAGKDPGPASSMLKVLGTELSQTLTQLTLEAAGPRGRVYQPHVTAPGGPVADYEPPADGYVSGEEWQAVAPLRYFNDRAGSIYAGSNEIQRNILAKAALGL</sequence>
<dbReference type="InterPro" id="IPR009100">
    <property type="entry name" value="AcylCoA_DH/oxidase_NM_dom_sf"/>
</dbReference>
<evidence type="ECO:0000313" key="11">
    <source>
        <dbReference type="Proteomes" id="UP000249091"/>
    </source>
</evidence>
<evidence type="ECO:0000259" key="9">
    <source>
        <dbReference type="Pfam" id="PF02771"/>
    </source>
</evidence>
<dbReference type="GO" id="GO:0016937">
    <property type="term" value="F:short-chain fatty acyl-CoA dehydrogenase activity"/>
    <property type="evidence" value="ECO:0007669"/>
    <property type="project" value="UniProtKB-EC"/>
</dbReference>
<evidence type="ECO:0000256" key="5">
    <source>
        <dbReference type="ARBA" id="ARBA00023002"/>
    </source>
</evidence>
<keyword evidence="11" id="KW-1185">Reference proteome</keyword>
<dbReference type="Pfam" id="PF00441">
    <property type="entry name" value="Acyl-CoA_dh_1"/>
    <property type="match status" value="1"/>
</dbReference>
<dbReference type="InterPro" id="IPR009075">
    <property type="entry name" value="AcylCo_DH/oxidase_C"/>
</dbReference>
<dbReference type="Proteomes" id="UP000249091">
    <property type="component" value="Chromosome 1"/>
</dbReference>
<dbReference type="Gene3D" id="1.20.140.10">
    <property type="entry name" value="Butyryl-CoA Dehydrogenase, subunit A, domain 3"/>
    <property type="match status" value="1"/>
</dbReference>
<dbReference type="KEGG" id="rcr:NCTC10994_02418"/>
<accession>A0A2X4U003</accession>
<dbReference type="InterPro" id="IPR046373">
    <property type="entry name" value="Acyl-CoA_Oxase/DH_mid-dom_sf"/>
</dbReference>
<dbReference type="GO" id="GO:0005886">
    <property type="term" value="C:plasma membrane"/>
    <property type="evidence" value="ECO:0007669"/>
    <property type="project" value="TreeGrafter"/>
</dbReference>
<evidence type="ECO:0000256" key="4">
    <source>
        <dbReference type="ARBA" id="ARBA00022827"/>
    </source>
</evidence>
<evidence type="ECO:0000256" key="1">
    <source>
        <dbReference type="ARBA" id="ARBA00001974"/>
    </source>
</evidence>
<dbReference type="Gene3D" id="2.40.110.10">
    <property type="entry name" value="Butyryl-CoA Dehydrogenase, subunit A, domain 2"/>
    <property type="match status" value="1"/>
</dbReference>
<evidence type="ECO:0000256" key="3">
    <source>
        <dbReference type="ARBA" id="ARBA00022630"/>
    </source>
</evidence>
<evidence type="ECO:0000256" key="6">
    <source>
        <dbReference type="RuleBase" id="RU362125"/>
    </source>
</evidence>
<dbReference type="AlphaFoldDB" id="A0A2X4U003"/>
<dbReference type="InterPro" id="IPR013786">
    <property type="entry name" value="AcylCoA_DH/ox_N"/>
</dbReference>
<evidence type="ECO:0000313" key="10">
    <source>
        <dbReference type="EMBL" id="SQI33096.1"/>
    </source>
</evidence>
<comment type="similarity">
    <text evidence="2 6">Belongs to the acyl-CoA dehydrogenase family.</text>
</comment>
<dbReference type="GO" id="GO:0050660">
    <property type="term" value="F:flavin adenine dinucleotide binding"/>
    <property type="evidence" value="ECO:0007669"/>
    <property type="project" value="InterPro"/>
</dbReference>
<feature type="domain" description="Acyl-CoA dehydrogenase/oxidase N-terminal" evidence="9">
    <location>
        <begin position="25"/>
        <end position="141"/>
    </location>
</feature>
<dbReference type="SUPFAM" id="SSF56645">
    <property type="entry name" value="Acyl-CoA dehydrogenase NM domain-like"/>
    <property type="match status" value="1"/>
</dbReference>
<dbReference type="InterPro" id="IPR036250">
    <property type="entry name" value="AcylCo_DH-like_C"/>
</dbReference>
<evidence type="ECO:0000259" key="7">
    <source>
        <dbReference type="Pfam" id="PF00441"/>
    </source>
</evidence>
<dbReference type="STRING" id="1219011.GCA_001895045_02794"/>
<dbReference type="PANTHER" id="PTHR43292">
    <property type="entry name" value="ACYL-COA DEHYDROGENASE"/>
    <property type="match status" value="1"/>
</dbReference>
<evidence type="ECO:0000259" key="8">
    <source>
        <dbReference type="Pfam" id="PF02770"/>
    </source>
</evidence>
<proteinExistence type="inferred from homology"/>
<keyword evidence="4 6" id="KW-0274">FAD</keyword>
<reference evidence="10 11" key="1">
    <citation type="submission" date="2018-06" db="EMBL/GenBank/DDBJ databases">
        <authorList>
            <consortium name="Pathogen Informatics"/>
            <person name="Doyle S."/>
        </authorList>
    </citation>
    <scope>NUCLEOTIDE SEQUENCE [LARGE SCALE GENOMIC DNA]</scope>
    <source>
        <strain evidence="10 11">NCTC10994</strain>
    </source>
</reference>
<dbReference type="InterPro" id="IPR052161">
    <property type="entry name" value="Mycobact_Acyl-CoA_DH"/>
</dbReference>
<dbReference type="SUPFAM" id="SSF47203">
    <property type="entry name" value="Acyl-CoA dehydrogenase C-terminal domain-like"/>
    <property type="match status" value="1"/>
</dbReference>
<keyword evidence="3 6" id="KW-0285">Flavoprotein</keyword>
<comment type="cofactor">
    <cofactor evidence="1 6">
        <name>FAD</name>
        <dbReference type="ChEBI" id="CHEBI:57692"/>
    </cofactor>
</comment>
<feature type="domain" description="Acyl-CoA oxidase/dehydrogenase middle" evidence="8">
    <location>
        <begin position="145"/>
        <end position="229"/>
    </location>
</feature>
<dbReference type="InterPro" id="IPR006091">
    <property type="entry name" value="Acyl-CoA_Oxase/DH_mid-dom"/>
</dbReference>
<dbReference type="PANTHER" id="PTHR43292:SF3">
    <property type="entry name" value="ACYL-COA DEHYDROGENASE FADE29"/>
    <property type="match status" value="1"/>
</dbReference>
<evidence type="ECO:0000256" key="2">
    <source>
        <dbReference type="ARBA" id="ARBA00009347"/>
    </source>
</evidence>